<keyword evidence="1" id="KW-1133">Transmembrane helix</keyword>
<keyword evidence="1" id="KW-0812">Transmembrane</keyword>
<keyword evidence="1" id="KW-0472">Membrane</keyword>
<reference evidence="3" key="1">
    <citation type="submission" date="2017-09" db="EMBL/GenBank/DDBJ databases">
        <title>Depth-based differentiation of microbial function through sediment-hosted aquifers and enrichment of novel symbionts in the deep terrestrial subsurface.</title>
        <authorList>
            <person name="Probst A.J."/>
            <person name="Ladd B."/>
            <person name="Jarett J.K."/>
            <person name="Geller-Mcgrath D.E."/>
            <person name="Sieber C.M.K."/>
            <person name="Emerson J.B."/>
            <person name="Anantharaman K."/>
            <person name="Thomas B.C."/>
            <person name="Malmstrom R."/>
            <person name="Stieglmeier M."/>
            <person name="Klingl A."/>
            <person name="Woyke T."/>
            <person name="Ryan C.M."/>
            <person name="Banfield J.F."/>
        </authorList>
    </citation>
    <scope>NUCLEOTIDE SEQUENCE [LARGE SCALE GENOMIC DNA]</scope>
</reference>
<evidence type="ECO:0000313" key="2">
    <source>
        <dbReference type="EMBL" id="PIU34817.1"/>
    </source>
</evidence>
<organism evidence="2 3">
    <name type="scientific">Candidatus Shapirobacteria bacterium CG07_land_8_20_14_0_80_39_18</name>
    <dbReference type="NCBI Taxonomy" id="1974882"/>
    <lineage>
        <taxon>Bacteria</taxon>
        <taxon>Candidatus Shapironibacteriota</taxon>
    </lineage>
</organism>
<sequence>MPRKKEKKTFFKIKEKLVFIPPEKLFGRKLTGIICLVCGSLILTVSLVYFYVIPKFFPAAKGNPAAIKEEQPTFVPRRILIPYLGLDFPVENDVIETELPLKNFVVEKRTEILVLSQDSYKDFQVTQVTIQDSSSSSTLRLNDQGLKLFLQTKIEPPKTLIIEAENVE</sequence>
<evidence type="ECO:0000313" key="3">
    <source>
        <dbReference type="Proteomes" id="UP000229502"/>
    </source>
</evidence>
<protein>
    <submittedName>
        <fullName evidence="2">Uncharacterized protein</fullName>
    </submittedName>
</protein>
<proteinExistence type="predicted"/>
<dbReference type="EMBL" id="PEWZ01000090">
    <property type="protein sequence ID" value="PIU34817.1"/>
    <property type="molecule type" value="Genomic_DNA"/>
</dbReference>
<accession>A0A2M6YR96</accession>
<comment type="caution">
    <text evidence="2">The sequence shown here is derived from an EMBL/GenBank/DDBJ whole genome shotgun (WGS) entry which is preliminary data.</text>
</comment>
<evidence type="ECO:0000256" key="1">
    <source>
        <dbReference type="SAM" id="Phobius"/>
    </source>
</evidence>
<gene>
    <name evidence="2" type="ORF">COT03_01820</name>
</gene>
<dbReference type="AlphaFoldDB" id="A0A2M6YR96"/>
<feature type="transmembrane region" description="Helical" evidence="1">
    <location>
        <begin position="30"/>
        <end position="52"/>
    </location>
</feature>
<dbReference type="Proteomes" id="UP000229502">
    <property type="component" value="Unassembled WGS sequence"/>
</dbReference>
<name>A0A2M6YR96_9BACT</name>